<dbReference type="InterPro" id="IPR017601">
    <property type="entry name" value="DGQHR-contain_dom"/>
</dbReference>
<dbReference type="RefSeq" id="WP_189090935.1">
    <property type="nucleotide sequence ID" value="NZ_BMQL01000013.1"/>
</dbReference>
<organism evidence="1 2">
    <name type="scientific">Deinococcus ruber</name>
    <dbReference type="NCBI Taxonomy" id="1848197"/>
    <lineage>
        <taxon>Bacteria</taxon>
        <taxon>Thermotogati</taxon>
        <taxon>Deinococcota</taxon>
        <taxon>Deinococci</taxon>
        <taxon>Deinococcales</taxon>
        <taxon>Deinococcaceae</taxon>
        <taxon>Deinococcus</taxon>
    </lineage>
</organism>
<proteinExistence type="predicted"/>
<keyword evidence="2" id="KW-1185">Reference proteome</keyword>
<reference evidence="1" key="2">
    <citation type="submission" date="2020-09" db="EMBL/GenBank/DDBJ databases">
        <authorList>
            <person name="Sun Q."/>
            <person name="Ohkuma M."/>
        </authorList>
    </citation>
    <scope>NUCLEOTIDE SEQUENCE</scope>
    <source>
        <strain evidence="1">JCM 31311</strain>
    </source>
</reference>
<evidence type="ECO:0008006" key="3">
    <source>
        <dbReference type="Google" id="ProtNLM"/>
    </source>
</evidence>
<dbReference type="Proteomes" id="UP000603865">
    <property type="component" value="Unassembled WGS sequence"/>
</dbReference>
<protein>
    <recommendedName>
        <fullName evidence="3">DGQHR domain-containing protein</fullName>
    </recommendedName>
</protein>
<comment type="caution">
    <text evidence="1">The sequence shown here is derived from an EMBL/GenBank/DDBJ whole genome shotgun (WGS) entry which is preliminary data.</text>
</comment>
<reference evidence="1" key="1">
    <citation type="journal article" date="2014" name="Int. J. Syst. Evol. Microbiol.">
        <title>Complete genome sequence of Corynebacterium casei LMG S-19264T (=DSM 44701T), isolated from a smear-ripened cheese.</title>
        <authorList>
            <consortium name="US DOE Joint Genome Institute (JGI-PGF)"/>
            <person name="Walter F."/>
            <person name="Albersmeier A."/>
            <person name="Kalinowski J."/>
            <person name="Ruckert C."/>
        </authorList>
    </citation>
    <scope>NUCLEOTIDE SEQUENCE</scope>
    <source>
        <strain evidence="1">JCM 31311</strain>
    </source>
</reference>
<dbReference type="CDD" id="cd16413">
    <property type="entry name" value="DGQHR_domain"/>
    <property type="match status" value="1"/>
</dbReference>
<dbReference type="EMBL" id="BMQL01000013">
    <property type="protein sequence ID" value="GGR11706.1"/>
    <property type="molecule type" value="Genomic_DNA"/>
</dbReference>
<dbReference type="InterPro" id="IPR017642">
    <property type="entry name" value="DNA_S_mod_DndB"/>
</dbReference>
<evidence type="ECO:0000313" key="1">
    <source>
        <dbReference type="EMBL" id="GGR11706.1"/>
    </source>
</evidence>
<accession>A0A918F5U1</accession>
<sequence length="381" mass="43632">MNLNFRSESISFRILKITQPIGDFYISAMKSKDLHDISVVDVRRLKDQDRELESYLGIQRPLDLKRVAEIEKYVQDPEASFPTAIIISIDERCVSVNSDLTVMTLTPWVSSENGIDDIKFSEMAHVIDGQHRLAALANYYEDNFEVNVSIFVGMDISDQATIFSTVNLAQTKVNKSLAYDLFSYAKSRSPQKTAHFVAVALDRNIRSPFYKRIKRLGIATPGRTGETISQATFVDALMRFISDDPIKDRIDLARGKMPNLIYDENKLIFRRFFLQEKDVEIAVIVSNFYNAVDKKWPKAWKSLETGDILNRTNGFRALMRVLGLVYRDIRRKNIEPSVDNFHNYFLDLPIDDDQLNVDNYPPGTGGESKLFNEIRGYLNLG</sequence>
<name>A0A918F5U1_9DEIO</name>
<dbReference type="NCBIfam" id="TIGR03187">
    <property type="entry name" value="DGQHR"/>
    <property type="match status" value="1"/>
</dbReference>
<dbReference type="AlphaFoldDB" id="A0A918F5U1"/>
<evidence type="ECO:0000313" key="2">
    <source>
        <dbReference type="Proteomes" id="UP000603865"/>
    </source>
</evidence>
<gene>
    <name evidence="1" type="ORF">GCM10008957_25910</name>
</gene>
<dbReference type="Pfam" id="PF14072">
    <property type="entry name" value="DndB"/>
    <property type="match status" value="1"/>
</dbReference>